<dbReference type="InterPro" id="IPR046431">
    <property type="entry name" value="FAF_dom"/>
</dbReference>
<evidence type="ECO:0000256" key="2">
    <source>
        <dbReference type="SAM" id="MobiDB-lite"/>
    </source>
</evidence>
<dbReference type="AlphaFoldDB" id="A0A7J6H3V9"/>
<feature type="compositionally biased region" description="Acidic residues" evidence="2">
    <location>
        <begin position="291"/>
        <end position="306"/>
    </location>
</feature>
<dbReference type="PANTHER" id="PTHR33155:SF27">
    <property type="entry name" value="FANTASTIC FOUR-LIKE PROTEIN (DUF3049)"/>
    <property type="match status" value="1"/>
</dbReference>
<evidence type="ECO:0000313" key="4">
    <source>
        <dbReference type="EMBL" id="KAF4389956.1"/>
    </source>
</evidence>
<feature type="region of interest" description="Disordered" evidence="2">
    <location>
        <begin position="258"/>
        <end position="371"/>
    </location>
</feature>
<proteinExistence type="inferred from homology"/>
<feature type="compositionally biased region" description="Basic residues" evidence="2">
    <location>
        <begin position="329"/>
        <end position="363"/>
    </location>
</feature>
<feature type="compositionally biased region" description="Polar residues" evidence="2">
    <location>
        <begin position="74"/>
        <end position="86"/>
    </location>
</feature>
<comment type="similarity">
    <text evidence="1">Belongs to the fantastic four family.</text>
</comment>
<keyword evidence="5" id="KW-1185">Reference proteome</keyword>
<feature type="compositionally biased region" description="Acidic residues" evidence="2">
    <location>
        <begin position="258"/>
        <end position="268"/>
    </location>
</feature>
<dbReference type="EMBL" id="JAATIQ010000065">
    <property type="protein sequence ID" value="KAF4389956.1"/>
    <property type="molecule type" value="Genomic_DNA"/>
</dbReference>
<reference evidence="4 5" key="1">
    <citation type="journal article" date="2020" name="bioRxiv">
        <title>Sequence and annotation of 42 cannabis genomes reveals extensive copy number variation in cannabinoid synthesis and pathogen resistance genes.</title>
        <authorList>
            <person name="Mckernan K.J."/>
            <person name="Helbert Y."/>
            <person name="Kane L.T."/>
            <person name="Ebling H."/>
            <person name="Zhang L."/>
            <person name="Liu B."/>
            <person name="Eaton Z."/>
            <person name="Mclaughlin S."/>
            <person name="Kingan S."/>
            <person name="Baybayan P."/>
            <person name="Concepcion G."/>
            <person name="Jordan M."/>
            <person name="Riva A."/>
            <person name="Barbazuk W."/>
            <person name="Harkins T."/>
        </authorList>
    </citation>
    <scope>NUCLEOTIDE SEQUENCE [LARGE SCALE GENOMIC DNA]</scope>
    <source>
        <strain evidence="5">cv. Jamaican Lion 4</strain>
        <tissue evidence="4">Leaf</tissue>
    </source>
</reference>
<dbReference type="Pfam" id="PF11250">
    <property type="entry name" value="FAF"/>
    <property type="match status" value="1"/>
</dbReference>
<feature type="domain" description="FAF" evidence="3">
    <location>
        <begin position="198"/>
        <end position="251"/>
    </location>
</feature>
<accession>A0A7J6H3V9</accession>
<evidence type="ECO:0000259" key="3">
    <source>
        <dbReference type="Pfam" id="PF11250"/>
    </source>
</evidence>
<evidence type="ECO:0000256" key="1">
    <source>
        <dbReference type="ARBA" id="ARBA00008690"/>
    </source>
</evidence>
<gene>
    <name evidence="4" type="ORF">G4B88_003439</name>
</gene>
<feature type="compositionally biased region" description="Basic and acidic residues" evidence="2">
    <location>
        <begin position="269"/>
        <end position="280"/>
    </location>
</feature>
<dbReference type="InterPro" id="IPR021410">
    <property type="entry name" value="FAF"/>
</dbReference>
<organism evidence="4 5">
    <name type="scientific">Cannabis sativa</name>
    <name type="common">Hemp</name>
    <name type="synonym">Marijuana</name>
    <dbReference type="NCBI Taxonomy" id="3483"/>
    <lineage>
        <taxon>Eukaryota</taxon>
        <taxon>Viridiplantae</taxon>
        <taxon>Streptophyta</taxon>
        <taxon>Embryophyta</taxon>
        <taxon>Tracheophyta</taxon>
        <taxon>Spermatophyta</taxon>
        <taxon>Magnoliopsida</taxon>
        <taxon>eudicotyledons</taxon>
        <taxon>Gunneridae</taxon>
        <taxon>Pentapetalae</taxon>
        <taxon>rosids</taxon>
        <taxon>fabids</taxon>
        <taxon>Rosales</taxon>
        <taxon>Cannabaceae</taxon>
        <taxon>Cannabis</taxon>
    </lineage>
</organism>
<dbReference type="Proteomes" id="UP000583929">
    <property type="component" value="Unassembled WGS sequence"/>
</dbReference>
<feature type="compositionally biased region" description="Basic and acidic residues" evidence="2">
    <location>
        <begin position="317"/>
        <end position="326"/>
    </location>
</feature>
<feature type="region of interest" description="Disordered" evidence="2">
    <location>
        <begin position="73"/>
        <end position="114"/>
    </location>
</feature>
<sequence>MVTFCRKSVHTFLSLTTTPLHHHNNDYDHDEISNNNNTNNLIISPLTTTLNSQTTGGFGTLVTTEEDENITIRRGSTNDLESTAASSFKADPSSPYFSPSKTKDHHHGSSGRGMGFIDDFGAGVNGLTSCTESLGFESSDERRVEEDDHHVMDSVGGEELTLTSRPWSTSTATKAKCGGIRRRSIRDRHLYQNHEVKKFPPPLSSLNQNGQPSFYLQAVRKEGRLELTEVRIHRPEILRAFRENGRLRLQFIREDDDCDDAEEEEDCNDEKVEEKEKEVVPEEVIISEEKKEEEEEKDDGDDDDDQEIKIPVSSGEGLRRCHEEVVNNHNHHHHHHGHQHQGHGHSRSHHQYHQHQHHLHVWRQTHCVTTR</sequence>
<evidence type="ECO:0000313" key="5">
    <source>
        <dbReference type="Proteomes" id="UP000583929"/>
    </source>
</evidence>
<comment type="caution">
    <text evidence="4">The sequence shown here is derived from an EMBL/GenBank/DDBJ whole genome shotgun (WGS) entry which is preliminary data.</text>
</comment>
<protein>
    <recommendedName>
        <fullName evidence="3">FAF domain-containing protein</fullName>
    </recommendedName>
</protein>
<dbReference type="PANTHER" id="PTHR33155">
    <property type="entry name" value="FANTASTIC FOUR-LIKE PROTEIN (DUF3049)"/>
    <property type="match status" value="1"/>
</dbReference>
<name>A0A7J6H3V9_CANSA</name>